<feature type="region of interest" description="Disordered" evidence="1">
    <location>
        <begin position="280"/>
        <end position="309"/>
    </location>
</feature>
<dbReference type="PROSITE" id="PS50800">
    <property type="entry name" value="SAP"/>
    <property type="match status" value="1"/>
</dbReference>
<evidence type="ECO:0000259" key="2">
    <source>
        <dbReference type="PROSITE" id="PS50800"/>
    </source>
</evidence>
<dbReference type="InterPro" id="IPR003034">
    <property type="entry name" value="SAP_dom"/>
</dbReference>
<evidence type="ECO:0000313" key="3">
    <source>
        <dbReference type="EMBL" id="RKP36651.1"/>
    </source>
</evidence>
<name>A0A4P9ZUS6_9FUNG</name>
<proteinExistence type="predicted"/>
<protein>
    <recommendedName>
        <fullName evidence="2">SAP domain-containing protein</fullName>
    </recommendedName>
</protein>
<gene>
    <name evidence="3" type="ORF">BJ085DRAFT_28880</name>
</gene>
<dbReference type="Gene3D" id="1.10.720.30">
    <property type="entry name" value="SAP domain"/>
    <property type="match status" value="1"/>
</dbReference>
<evidence type="ECO:0000256" key="1">
    <source>
        <dbReference type="SAM" id="MobiDB-lite"/>
    </source>
</evidence>
<feature type="domain" description="SAP" evidence="2">
    <location>
        <begin position="62"/>
        <end position="96"/>
    </location>
</feature>
<dbReference type="AlphaFoldDB" id="A0A4P9ZUS6"/>
<dbReference type="SUPFAM" id="SSF68906">
    <property type="entry name" value="SAP domain"/>
    <property type="match status" value="1"/>
</dbReference>
<dbReference type="Proteomes" id="UP000268162">
    <property type="component" value="Unassembled WGS sequence"/>
</dbReference>
<sequence>MVLNPRPTLRLVHPSPMGWTTPVRRPLSTYPFVLNEAAPMARQPQTNTPLGELTGFTSRKLIRRYTIPELRDWLRQNNLPTNGRKEALCSRIWDAVKKTGPVPDTVTYHSPPVATTMEVEDRPLSPAVDSALETPTASETKATLNEKRSNITISNDPEVVPTTKEAGVPELRVPEPTATACATTIQPPKSAGSTVTPPPTSAAPLPIAEVEVPEPSPPTLPPNTDDAAASVSALDVVQQVERATGELPTVTPKTVAHIIASSAGAPIPPKLRETAPVQPTLETLPTSPTEPSSSPVASTSSQSESTSSSLWDKMSSGVLLVAIVAWLTLGPNKYLHLLNNHRQSI</sequence>
<dbReference type="InterPro" id="IPR036361">
    <property type="entry name" value="SAP_dom_sf"/>
</dbReference>
<organism evidence="3 4">
    <name type="scientific">Dimargaris cristalligena</name>
    <dbReference type="NCBI Taxonomy" id="215637"/>
    <lineage>
        <taxon>Eukaryota</taxon>
        <taxon>Fungi</taxon>
        <taxon>Fungi incertae sedis</taxon>
        <taxon>Zoopagomycota</taxon>
        <taxon>Kickxellomycotina</taxon>
        <taxon>Dimargaritomycetes</taxon>
        <taxon>Dimargaritales</taxon>
        <taxon>Dimargaritaceae</taxon>
        <taxon>Dimargaris</taxon>
    </lineage>
</organism>
<dbReference type="Pfam" id="PF02037">
    <property type="entry name" value="SAP"/>
    <property type="match status" value="1"/>
</dbReference>
<accession>A0A4P9ZUS6</accession>
<reference evidence="4" key="1">
    <citation type="journal article" date="2018" name="Nat. Microbiol.">
        <title>Leveraging single-cell genomics to expand the fungal tree of life.</title>
        <authorList>
            <person name="Ahrendt S.R."/>
            <person name="Quandt C.A."/>
            <person name="Ciobanu D."/>
            <person name="Clum A."/>
            <person name="Salamov A."/>
            <person name="Andreopoulos B."/>
            <person name="Cheng J.F."/>
            <person name="Woyke T."/>
            <person name="Pelin A."/>
            <person name="Henrissat B."/>
            <person name="Reynolds N.K."/>
            <person name="Benny G.L."/>
            <person name="Smith M.E."/>
            <person name="James T.Y."/>
            <person name="Grigoriev I.V."/>
        </authorList>
    </citation>
    <scope>NUCLEOTIDE SEQUENCE [LARGE SCALE GENOMIC DNA]</scope>
    <source>
        <strain evidence="4">RSA 468</strain>
    </source>
</reference>
<dbReference type="EMBL" id="ML002617">
    <property type="protein sequence ID" value="RKP36651.1"/>
    <property type="molecule type" value="Genomic_DNA"/>
</dbReference>
<evidence type="ECO:0000313" key="4">
    <source>
        <dbReference type="Proteomes" id="UP000268162"/>
    </source>
</evidence>
<keyword evidence="4" id="KW-1185">Reference proteome</keyword>